<accession>A0A381NBR1</accession>
<keyword evidence="6" id="KW-0170">Cobalt</keyword>
<dbReference type="InterPro" id="IPR003726">
    <property type="entry name" value="HCY_dom"/>
</dbReference>
<dbReference type="GO" id="GO:0046872">
    <property type="term" value="F:metal ion binding"/>
    <property type="evidence" value="ECO:0007669"/>
    <property type="project" value="UniProtKB-KW"/>
</dbReference>
<dbReference type="PANTHER" id="PTHR45833">
    <property type="entry name" value="METHIONINE SYNTHASE"/>
    <property type="match status" value="1"/>
</dbReference>
<dbReference type="AlphaFoldDB" id="A0A381NBR1"/>
<dbReference type="SUPFAM" id="SSF82282">
    <property type="entry name" value="Homocysteine S-methyltransferase"/>
    <property type="match status" value="1"/>
</dbReference>
<protein>
    <recommendedName>
        <fullName evidence="7">Hcy-binding domain-containing protein</fullName>
    </recommendedName>
</protein>
<evidence type="ECO:0000256" key="6">
    <source>
        <dbReference type="ARBA" id="ARBA00023285"/>
    </source>
</evidence>
<keyword evidence="5" id="KW-0479">Metal-binding</keyword>
<evidence type="ECO:0000259" key="7">
    <source>
        <dbReference type="PROSITE" id="PS50970"/>
    </source>
</evidence>
<comment type="similarity">
    <text evidence="1">Belongs to the vitamin-B12 dependent methionine synthase family.</text>
</comment>
<feature type="domain" description="Hcy-binding" evidence="7">
    <location>
        <begin position="2"/>
        <end position="293"/>
    </location>
</feature>
<dbReference type="PROSITE" id="PS50970">
    <property type="entry name" value="HCY"/>
    <property type="match status" value="1"/>
</dbReference>
<keyword evidence="2" id="KW-0489">Methyltransferase</keyword>
<keyword evidence="3" id="KW-0808">Transferase</keyword>
<dbReference type="Pfam" id="PF02574">
    <property type="entry name" value="S-methyl_trans"/>
    <property type="match status" value="1"/>
</dbReference>
<evidence type="ECO:0000256" key="5">
    <source>
        <dbReference type="ARBA" id="ARBA00022723"/>
    </source>
</evidence>
<dbReference type="PANTHER" id="PTHR45833:SF1">
    <property type="entry name" value="METHIONINE SYNTHASE"/>
    <property type="match status" value="1"/>
</dbReference>
<evidence type="ECO:0000256" key="1">
    <source>
        <dbReference type="ARBA" id="ARBA00010398"/>
    </source>
</evidence>
<evidence type="ECO:0000256" key="2">
    <source>
        <dbReference type="ARBA" id="ARBA00022603"/>
    </source>
</evidence>
<name>A0A381NBR1_9ZZZZ</name>
<dbReference type="GO" id="GO:0008705">
    <property type="term" value="F:methionine synthase activity"/>
    <property type="evidence" value="ECO:0007669"/>
    <property type="project" value="TreeGrafter"/>
</dbReference>
<evidence type="ECO:0000256" key="3">
    <source>
        <dbReference type="ARBA" id="ARBA00022679"/>
    </source>
</evidence>
<evidence type="ECO:0000256" key="4">
    <source>
        <dbReference type="ARBA" id="ARBA00022691"/>
    </source>
</evidence>
<dbReference type="GO" id="GO:0046653">
    <property type="term" value="P:tetrahydrofolate metabolic process"/>
    <property type="evidence" value="ECO:0007669"/>
    <property type="project" value="TreeGrafter"/>
</dbReference>
<dbReference type="GO" id="GO:0032259">
    <property type="term" value="P:methylation"/>
    <property type="evidence" value="ECO:0007669"/>
    <property type="project" value="UniProtKB-KW"/>
</dbReference>
<gene>
    <name evidence="8" type="ORF">METZ01_LOCUS4904</name>
</gene>
<evidence type="ECO:0000313" key="8">
    <source>
        <dbReference type="EMBL" id="SUZ52050.1"/>
    </source>
</evidence>
<keyword evidence="4" id="KW-0949">S-adenosyl-L-methionine</keyword>
<dbReference type="EMBL" id="UINC01000254">
    <property type="protein sequence ID" value="SUZ52050.1"/>
    <property type="molecule type" value="Genomic_DNA"/>
</dbReference>
<dbReference type="Gene3D" id="3.20.20.330">
    <property type="entry name" value="Homocysteine-binding-like domain"/>
    <property type="match status" value="1"/>
</dbReference>
<sequence length="344" mass="37710">MKKINDLMSAKGYLLADGATGTNLFLMGLESGHSPEFWNIEHPDRVLMNHRGFIEAGSDIILTNTFGANQYRLGLHKAENMVSKLNYEAAQIAYSATSGCGREIVIAGSIGPTGEIMKPLGPLEKDSAISAFSEQAIALRDGGVDLIWIETMSSQLEMQCAIIAAIPTQLPIFCSYSFDTHGKSMMGHEPKELVALVENYPEVHGYGANCGIGMSELIGSIICFSQARNDQSRHIIAKANCGIPEFIDGEIKYNGSPEMMAKYACYAKDIGATIIGGCCGTKKEHVEAMHTALKSHQPKNRKDLNEIVESLGEMTEGNISLVKQYLDQNYVPKSKVNRKRRRRK</sequence>
<dbReference type="InterPro" id="IPR036589">
    <property type="entry name" value="HCY_dom_sf"/>
</dbReference>
<dbReference type="GO" id="GO:0050667">
    <property type="term" value="P:homocysteine metabolic process"/>
    <property type="evidence" value="ECO:0007669"/>
    <property type="project" value="TreeGrafter"/>
</dbReference>
<dbReference type="NCBIfam" id="NF005718">
    <property type="entry name" value="PRK07534.1"/>
    <property type="match status" value="1"/>
</dbReference>
<organism evidence="8">
    <name type="scientific">marine metagenome</name>
    <dbReference type="NCBI Taxonomy" id="408172"/>
    <lineage>
        <taxon>unclassified sequences</taxon>
        <taxon>metagenomes</taxon>
        <taxon>ecological metagenomes</taxon>
    </lineage>
</organism>
<proteinExistence type="inferred from homology"/>
<dbReference type="InterPro" id="IPR050554">
    <property type="entry name" value="Met_Synthase/Corrinoid"/>
</dbReference>
<dbReference type="GO" id="GO:0005829">
    <property type="term" value="C:cytosol"/>
    <property type="evidence" value="ECO:0007669"/>
    <property type="project" value="TreeGrafter"/>
</dbReference>
<reference evidence="8" key="1">
    <citation type="submission" date="2018-05" db="EMBL/GenBank/DDBJ databases">
        <authorList>
            <person name="Lanie J.A."/>
            <person name="Ng W.-L."/>
            <person name="Kazmierczak K.M."/>
            <person name="Andrzejewski T.M."/>
            <person name="Davidsen T.M."/>
            <person name="Wayne K.J."/>
            <person name="Tettelin H."/>
            <person name="Glass J.I."/>
            <person name="Rusch D."/>
            <person name="Podicherti R."/>
            <person name="Tsui H.-C.T."/>
            <person name="Winkler M.E."/>
        </authorList>
    </citation>
    <scope>NUCLEOTIDE SEQUENCE</scope>
</reference>